<dbReference type="Gene3D" id="3.40.640.10">
    <property type="entry name" value="Type I PLP-dependent aspartate aminotransferase-like (Major domain)"/>
    <property type="match status" value="1"/>
</dbReference>
<dbReference type="RefSeq" id="WP_027951542.1">
    <property type="nucleotide sequence ID" value="NZ_JADU01000001.1"/>
</dbReference>
<gene>
    <name evidence="3" type="primary">rffA</name>
    <name evidence="3" type="synonym">fcnA</name>
    <name evidence="3" type="synonym">wecE</name>
    <name evidence="3" type="ORF">ACFFK8_08315</name>
</gene>
<organism evidence="3 4">
    <name type="scientific">Hallella seregens ATCC 51272</name>
    <dbReference type="NCBI Taxonomy" id="1336250"/>
    <lineage>
        <taxon>Bacteria</taxon>
        <taxon>Pseudomonadati</taxon>
        <taxon>Bacteroidota</taxon>
        <taxon>Bacteroidia</taxon>
        <taxon>Bacteroidales</taxon>
        <taxon>Prevotellaceae</taxon>
        <taxon>Hallella</taxon>
    </lineage>
</organism>
<evidence type="ECO:0000256" key="2">
    <source>
        <dbReference type="RuleBase" id="RU004508"/>
    </source>
</evidence>
<keyword evidence="2" id="KW-0663">Pyridoxal phosphate</keyword>
<comment type="caution">
    <text evidence="3">The sequence shown here is derived from an EMBL/GenBank/DDBJ whole genome shotgun (WGS) entry which is preliminary data.</text>
</comment>
<comment type="similarity">
    <text evidence="1 2">Belongs to the DegT/DnrJ/EryC1 family.</text>
</comment>
<name>A0ABV5ZKB5_9BACT</name>
<dbReference type="InterPro" id="IPR015422">
    <property type="entry name" value="PyrdxlP-dep_Trfase_small"/>
</dbReference>
<protein>
    <submittedName>
        <fullName evidence="3">dTDP-4-amino-4,6-dideoxygalactose transaminase</fullName>
        <ecNumber evidence="3">2.6.1.59</ecNumber>
    </submittedName>
</protein>
<sequence>MDIAFNKPARFQSDIEYISEVLNQRHLCGNGTFTKQCNTFFTGKYGFKKVLLTTSCTDALEMAAILTGVGPGDEVILPSYTFVSTAIAFLRQGAKLVFADSGSKHPNITPEEIRKHITPKTKVIVPVHYSGVSCDMDAIMDLAHQHGIAVVEDAAQSLDAYYKGKPLGSIGDLGCFSFHDTKNVTSGEGGMLTVNNEAFIRRAEIIWEKGTNRSEFFRGEVNKYGWIDTGSSFLMADLNAALLYSQLQHLEEIQARRIQIWNKYMEALTPFNTEVQLPYIPDYATNNAHIFYMTFKSLEERTAFVSHMRQHGIATPFHYLSLHQSPYAVAHGLNQEILPHADRYTDCLIRLPLFYDMTDDEVAYVIDTTTHYFSGR</sequence>
<dbReference type="Pfam" id="PF01041">
    <property type="entry name" value="DegT_DnrJ_EryC1"/>
    <property type="match status" value="1"/>
</dbReference>
<dbReference type="GO" id="GO:0019180">
    <property type="term" value="F:dTDP-4-amino-4,6-dideoxygalactose transaminase activity"/>
    <property type="evidence" value="ECO:0007669"/>
    <property type="project" value="UniProtKB-EC"/>
</dbReference>
<dbReference type="Gene3D" id="3.90.1150.10">
    <property type="entry name" value="Aspartate Aminotransferase, domain 1"/>
    <property type="match status" value="1"/>
</dbReference>
<dbReference type="Proteomes" id="UP001589688">
    <property type="component" value="Unassembled WGS sequence"/>
</dbReference>
<dbReference type="InterPro" id="IPR000653">
    <property type="entry name" value="DegT/StrS_aminotransferase"/>
</dbReference>
<dbReference type="InterPro" id="IPR015424">
    <property type="entry name" value="PyrdxlP-dep_Trfase"/>
</dbReference>
<keyword evidence="4" id="KW-1185">Reference proteome</keyword>
<reference evidence="3 4" key="1">
    <citation type="submission" date="2024-09" db="EMBL/GenBank/DDBJ databases">
        <authorList>
            <person name="Sun Q."/>
            <person name="Mori K."/>
        </authorList>
    </citation>
    <scope>NUCLEOTIDE SEQUENCE [LARGE SCALE GENOMIC DNA]</scope>
    <source>
        <strain evidence="3 4">ATCC 51272</strain>
    </source>
</reference>
<evidence type="ECO:0000313" key="4">
    <source>
        <dbReference type="Proteomes" id="UP001589688"/>
    </source>
</evidence>
<dbReference type="EMBL" id="JBHLZF010000002">
    <property type="protein sequence ID" value="MFB9897794.1"/>
    <property type="molecule type" value="Genomic_DNA"/>
</dbReference>
<dbReference type="NCBIfam" id="NF008687">
    <property type="entry name" value="PRK11706.1"/>
    <property type="match status" value="1"/>
</dbReference>
<dbReference type="SUPFAM" id="SSF53383">
    <property type="entry name" value="PLP-dependent transferases"/>
    <property type="match status" value="1"/>
</dbReference>
<keyword evidence="3" id="KW-0808">Transferase</keyword>
<dbReference type="NCBIfam" id="TIGR02379">
    <property type="entry name" value="ECA_wecE"/>
    <property type="match status" value="1"/>
</dbReference>
<dbReference type="CDD" id="cd00616">
    <property type="entry name" value="AHBA_syn"/>
    <property type="match status" value="1"/>
</dbReference>
<dbReference type="EC" id="2.6.1.59" evidence="3"/>
<dbReference type="PANTHER" id="PTHR30244">
    <property type="entry name" value="TRANSAMINASE"/>
    <property type="match status" value="1"/>
</dbReference>
<proteinExistence type="inferred from homology"/>
<evidence type="ECO:0000256" key="1">
    <source>
        <dbReference type="ARBA" id="ARBA00037999"/>
    </source>
</evidence>
<accession>A0ABV5ZKB5</accession>
<dbReference type="InterPro" id="IPR015421">
    <property type="entry name" value="PyrdxlP-dep_Trfase_major"/>
</dbReference>
<evidence type="ECO:0000313" key="3">
    <source>
        <dbReference type="EMBL" id="MFB9897794.1"/>
    </source>
</evidence>
<dbReference type="PANTHER" id="PTHR30244:SF34">
    <property type="entry name" value="DTDP-4-AMINO-4,6-DIDEOXYGALACTOSE TRANSAMINASE"/>
    <property type="match status" value="1"/>
</dbReference>
<dbReference type="PIRSF" id="PIRSF000390">
    <property type="entry name" value="PLP_StrS"/>
    <property type="match status" value="1"/>
</dbReference>
<dbReference type="InterPro" id="IPR012749">
    <property type="entry name" value="WecE-like"/>
</dbReference>
<keyword evidence="3" id="KW-0032">Aminotransferase</keyword>